<protein>
    <recommendedName>
        <fullName evidence="3">Ubiquitin 3 binding protein But2 C-terminal domain-containing protein</fullName>
    </recommendedName>
</protein>
<name>A0AB34KYQ0_9PEZI</name>
<organism evidence="4 5">
    <name type="scientific">Cladosporium halotolerans</name>
    <dbReference type="NCBI Taxonomy" id="1052096"/>
    <lineage>
        <taxon>Eukaryota</taxon>
        <taxon>Fungi</taxon>
        <taxon>Dikarya</taxon>
        <taxon>Ascomycota</taxon>
        <taxon>Pezizomycotina</taxon>
        <taxon>Dothideomycetes</taxon>
        <taxon>Dothideomycetidae</taxon>
        <taxon>Cladosporiales</taxon>
        <taxon>Cladosporiaceae</taxon>
        <taxon>Cladosporium</taxon>
    </lineage>
</organism>
<feature type="signal peptide" evidence="2">
    <location>
        <begin position="1"/>
        <end position="18"/>
    </location>
</feature>
<feature type="domain" description="Ubiquitin 3 binding protein But2 C-terminal" evidence="3">
    <location>
        <begin position="154"/>
        <end position="263"/>
    </location>
</feature>
<dbReference type="RefSeq" id="XP_069233142.1">
    <property type="nucleotide sequence ID" value="XM_069370053.1"/>
</dbReference>
<dbReference type="InterPro" id="IPR018620">
    <property type="entry name" value="Ubiquitin3-bd_protein_But2_C"/>
</dbReference>
<dbReference type="GeneID" id="96002891"/>
<dbReference type="Pfam" id="PF09792">
    <property type="entry name" value="But2"/>
    <property type="match status" value="1"/>
</dbReference>
<evidence type="ECO:0000313" key="4">
    <source>
        <dbReference type="EMBL" id="KAL1590037.1"/>
    </source>
</evidence>
<dbReference type="AlphaFoldDB" id="A0AB34KYQ0"/>
<evidence type="ECO:0000256" key="1">
    <source>
        <dbReference type="SAM" id="MobiDB-lite"/>
    </source>
</evidence>
<evidence type="ECO:0000313" key="5">
    <source>
        <dbReference type="Proteomes" id="UP000803884"/>
    </source>
</evidence>
<comment type="caution">
    <text evidence="4">The sequence shown here is derived from an EMBL/GenBank/DDBJ whole genome shotgun (WGS) entry which is preliminary data.</text>
</comment>
<dbReference type="EMBL" id="JAAQHG020000003">
    <property type="protein sequence ID" value="KAL1590037.1"/>
    <property type="molecule type" value="Genomic_DNA"/>
</dbReference>
<feature type="region of interest" description="Disordered" evidence="1">
    <location>
        <begin position="91"/>
        <end position="125"/>
    </location>
</feature>
<reference evidence="4 5" key="1">
    <citation type="journal article" date="2020" name="Microbiol. Resour. Announc.">
        <title>Draft Genome Sequence of a Cladosporium Species Isolated from the Mesophotic Ascidian Didemnum maculosum.</title>
        <authorList>
            <person name="Gioti A."/>
            <person name="Siaperas R."/>
            <person name="Nikolaivits E."/>
            <person name="Le Goff G."/>
            <person name="Ouazzani J."/>
            <person name="Kotoulas G."/>
            <person name="Topakas E."/>
        </authorList>
    </citation>
    <scope>NUCLEOTIDE SEQUENCE [LARGE SCALE GENOMIC DNA]</scope>
    <source>
        <strain evidence="4 5">TM138-S3</strain>
    </source>
</reference>
<evidence type="ECO:0000256" key="2">
    <source>
        <dbReference type="SAM" id="SignalP"/>
    </source>
</evidence>
<dbReference type="Proteomes" id="UP000803884">
    <property type="component" value="Unassembled WGS sequence"/>
</dbReference>
<gene>
    <name evidence="4" type="ORF">WHR41_01447</name>
</gene>
<keyword evidence="5" id="KW-1185">Reference proteome</keyword>
<keyword evidence="2" id="KW-0732">Signal</keyword>
<sequence>MQISTSAVALAIIGFTSALPAAFIPATANITSTAIAPASATSTSCTVPEPIACGDSTSCTAPAPEPCQCTGSCPSVDPPETPNAPACKKPCTSSSCSDPERPSNPEKVQTPGPVDPPKSQDNTIKPCVTSQYDVWTGAVRRDEKKGKIFKDGRTTDVTTLLTFNFPQESKDKTCTFHFDLSSDPAAKVSGSGEFDVYMSLAPATQSSTEWPSGNLRDQYIGRMAAKPRGAAIWSSGALVLGQGFPCPAGETYGAELVGVGDADHVEWLAGTAGPYISW</sequence>
<accession>A0AB34KYQ0</accession>
<evidence type="ECO:0000259" key="3">
    <source>
        <dbReference type="Pfam" id="PF09792"/>
    </source>
</evidence>
<feature type="chain" id="PRO_5044225303" description="Ubiquitin 3 binding protein But2 C-terminal domain-containing protein" evidence="2">
    <location>
        <begin position="19"/>
        <end position="278"/>
    </location>
</feature>
<proteinExistence type="predicted"/>